<evidence type="ECO:0000256" key="1">
    <source>
        <dbReference type="ARBA" id="ARBA00022734"/>
    </source>
</evidence>
<dbReference type="InterPro" id="IPR016187">
    <property type="entry name" value="CTDL_fold"/>
</dbReference>
<organism evidence="5 6">
    <name type="scientific">Ranitomeya imitator</name>
    <name type="common">mimic poison frog</name>
    <dbReference type="NCBI Taxonomy" id="111125"/>
    <lineage>
        <taxon>Eukaryota</taxon>
        <taxon>Metazoa</taxon>
        <taxon>Chordata</taxon>
        <taxon>Craniata</taxon>
        <taxon>Vertebrata</taxon>
        <taxon>Euteleostomi</taxon>
        <taxon>Amphibia</taxon>
        <taxon>Batrachia</taxon>
        <taxon>Anura</taxon>
        <taxon>Neobatrachia</taxon>
        <taxon>Hyloidea</taxon>
        <taxon>Dendrobatidae</taxon>
        <taxon>Dendrobatinae</taxon>
        <taxon>Ranitomeya</taxon>
    </lineage>
</organism>
<dbReference type="InterPro" id="IPR016186">
    <property type="entry name" value="C-type_lectin-like/link_sf"/>
</dbReference>
<keyword evidence="4" id="KW-0472">Membrane</keyword>
<keyword evidence="6" id="KW-1185">Reference proteome</keyword>
<evidence type="ECO:0000256" key="4">
    <source>
        <dbReference type="SAM" id="Phobius"/>
    </source>
</evidence>
<evidence type="ECO:0000313" key="5">
    <source>
        <dbReference type="EMBL" id="CAJ0946964.1"/>
    </source>
</evidence>
<name>A0ABN9LPA3_9NEOB</name>
<comment type="caution">
    <text evidence="5">The sequence shown here is derived from an EMBL/GenBank/DDBJ whole genome shotgun (WGS) entry which is preliminary data.</text>
</comment>
<evidence type="ECO:0000256" key="2">
    <source>
        <dbReference type="ARBA" id="ARBA00023157"/>
    </source>
</evidence>
<keyword evidence="2" id="KW-1015">Disulfide bond</keyword>
<dbReference type="SUPFAM" id="SSF56436">
    <property type="entry name" value="C-type lectin-like"/>
    <property type="match status" value="1"/>
</dbReference>
<evidence type="ECO:0008006" key="7">
    <source>
        <dbReference type="Google" id="ProtNLM"/>
    </source>
</evidence>
<dbReference type="Proteomes" id="UP001176940">
    <property type="component" value="Unassembled WGS sequence"/>
</dbReference>
<reference evidence="5" key="1">
    <citation type="submission" date="2023-07" db="EMBL/GenBank/DDBJ databases">
        <authorList>
            <person name="Stuckert A."/>
        </authorList>
    </citation>
    <scope>NUCLEOTIDE SEQUENCE</scope>
</reference>
<evidence type="ECO:0000313" key="6">
    <source>
        <dbReference type="Proteomes" id="UP001176940"/>
    </source>
</evidence>
<feature type="transmembrane region" description="Helical" evidence="4">
    <location>
        <begin position="137"/>
        <end position="157"/>
    </location>
</feature>
<keyword evidence="1" id="KW-0430">Lectin</keyword>
<dbReference type="PANTHER" id="PTHR46746">
    <property type="entry name" value="KILLER CELL LECTIN-LIKE RECEPTOR SUBFAMILY F MEMBER 2"/>
    <property type="match status" value="1"/>
</dbReference>
<gene>
    <name evidence="5" type="ORF">RIMI_LOCUS11529470</name>
</gene>
<dbReference type="EMBL" id="CAUEEQ010026216">
    <property type="protein sequence ID" value="CAJ0946964.1"/>
    <property type="molecule type" value="Genomic_DNA"/>
</dbReference>
<feature type="compositionally biased region" description="Polar residues" evidence="3">
    <location>
        <begin position="1"/>
        <end position="20"/>
    </location>
</feature>
<dbReference type="InterPro" id="IPR051379">
    <property type="entry name" value="C-type_Lectin_Receptor_IMM"/>
</dbReference>
<keyword evidence="4" id="KW-1133">Transmembrane helix</keyword>
<dbReference type="Gene3D" id="3.10.100.10">
    <property type="entry name" value="Mannose-Binding Protein A, subunit A"/>
    <property type="match status" value="1"/>
</dbReference>
<feature type="region of interest" description="Disordered" evidence="3">
    <location>
        <begin position="1"/>
        <end position="28"/>
    </location>
</feature>
<protein>
    <recommendedName>
        <fullName evidence="7">C-type lectin domain-containing protein</fullName>
    </recommendedName>
</protein>
<accession>A0ABN9LPA3</accession>
<sequence>MQQQDPGMAFRSTTTTTMQQDPGMDFPTTMQQQDPGMTFRSTTTTMQQNSGMAFPTTMQQQDPGMAFRSTTTMMQQDPGMAFPTTMQQQDPGMAFHSTTTTMQQDPGPGCSPVAILYPGLLQGGEGMCSYFKERPVIITYGLLALSFILVIVLFIAVHSKNSHPEHKALASRDDMVSVNITVNSLIEKMKTVEQDAKKKYTCDAGWIVFDRKCYFFSSSKSNWFKARSMCVLKNSDLAVIKNEYEQVRCQL</sequence>
<dbReference type="PANTHER" id="PTHR46746:SF9">
    <property type="entry name" value="CD209 ANTIGEN-LIKE PROTEIN C-LIKE"/>
    <property type="match status" value="1"/>
</dbReference>
<proteinExistence type="predicted"/>
<keyword evidence="4" id="KW-0812">Transmembrane</keyword>
<evidence type="ECO:0000256" key="3">
    <source>
        <dbReference type="SAM" id="MobiDB-lite"/>
    </source>
</evidence>